<keyword evidence="2" id="KW-0378">Hydrolase</keyword>
<reference evidence="2 3" key="1">
    <citation type="submission" date="2016-09" db="EMBL/GenBank/DDBJ databases">
        <title>Complete Genome Sequence of Streptomyces 5a phage BRock.</title>
        <authorList>
            <person name="Crossman A."/>
            <person name="Baron S."/>
            <person name="Jamdagni P."/>
            <person name="Khatri P."/>
            <person name="Sharma D."/>
            <person name="Pandey M."/>
            <person name="Goyal S."/>
            <person name="Kumar S."/>
            <person name="Phogat A."/>
            <person name="Chawla G."/>
            <person name="Pasricha M."/>
            <person name="Gupta K."/>
            <person name="Bazzad D."/>
            <person name="Aggarwal V."/>
            <person name="Poughat A."/>
            <person name="Singh K."/>
            <person name="Rana P."/>
            <person name="Gautam R."/>
            <person name="Sharma V."/>
            <person name="Tyagi D."/>
            <person name="Shahi A."/>
            <person name="Jangra N."/>
            <person name="Malik M."/>
            <person name="Sidhu P.K."/>
            <person name="Malik S."/>
            <person name="Ghalyan Y."/>
            <person name="Sharma S.S."/>
            <person name="Malik A."/>
            <person name="Chuttani R."/>
            <person name="Bamal N."/>
            <person name="Bhadula D."/>
            <person name="Batra A."/>
            <person name="Temple L."/>
            <person name="Nehra K."/>
        </authorList>
    </citation>
    <scope>NUCLEOTIDE SEQUENCE [LARGE SCALE GENOMIC DNA]</scope>
</reference>
<dbReference type="GO" id="GO:0003676">
    <property type="term" value="F:nucleic acid binding"/>
    <property type="evidence" value="ECO:0007669"/>
    <property type="project" value="InterPro"/>
</dbReference>
<dbReference type="GeneID" id="55601602"/>
<dbReference type="CDD" id="cd00085">
    <property type="entry name" value="HNHc"/>
    <property type="match status" value="1"/>
</dbReference>
<dbReference type="KEGG" id="vg:55601602"/>
<organism evidence="2 3">
    <name type="scientific">Streptomyces phage BRock</name>
    <dbReference type="NCBI Taxonomy" id="1913591"/>
    <lineage>
        <taxon>Viruses</taxon>
        <taxon>Duplodnaviria</taxon>
        <taxon>Heunggongvirae</taxon>
        <taxon>Uroviricota</taxon>
        <taxon>Caudoviricetes</taxon>
        <taxon>Borockvirus</taxon>
        <taxon>Borockvirus brock</taxon>
    </lineage>
</organism>
<dbReference type="Gene3D" id="1.10.30.50">
    <property type="match status" value="1"/>
</dbReference>
<dbReference type="GO" id="GO:0008270">
    <property type="term" value="F:zinc ion binding"/>
    <property type="evidence" value="ECO:0007669"/>
    <property type="project" value="InterPro"/>
</dbReference>
<dbReference type="Pfam" id="PF01844">
    <property type="entry name" value="HNH"/>
    <property type="match status" value="1"/>
</dbReference>
<dbReference type="RefSeq" id="YP_009831913.1">
    <property type="nucleotide sequence ID" value="NC_048650.1"/>
</dbReference>
<proteinExistence type="predicted"/>
<dbReference type="InterPro" id="IPR002711">
    <property type="entry name" value="HNH"/>
</dbReference>
<dbReference type="GO" id="GO:0004519">
    <property type="term" value="F:endonuclease activity"/>
    <property type="evidence" value="ECO:0007669"/>
    <property type="project" value="UniProtKB-KW"/>
</dbReference>
<protein>
    <submittedName>
        <fullName evidence="2">HNH endonuclease</fullName>
    </submittedName>
</protein>
<evidence type="ECO:0000313" key="3">
    <source>
        <dbReference type="Proteomes" id="UP000224898"/>
    </source>
</evidence>
<keyword evidence="2" id="KW-0540">Nuclease</keyword>
<dbReference type="InterPro" id="IPR003615">
    <property type="entry name" value="HNH_nuc"/>
</dbReference>
<feature type="domain" description="HNH nuclease" evidence="1">
    <location>
        <begin position="11"/>
        <end position="65"/>
    </location>
</feature>
<dbReference type="Proteomes" id="UP000224898">
    <property type="component" value="Segment"/>
</dbReference>
<sequence>MGKKHVSSYYSKPLAVIHRDFGGICALCGKEVSLEDASRDHIVPRSRGGSNARDNIQLTHKHCNNLKGDDDYPRDWKAQLENALVIPQGYRCSHCGLEILKWHKKSKLVAKIFKKSKIVALHSWCNDDRIKYGRY</sequence>
<keyword evidence="3" id="KW-1185">Reference proteome</keyword>
<evidence type="ECO:0000313" key="2">
    <source>
        <dbReference type="EMBL" id="APC46449.1"/>
    </source>
</evidence>
<accession>A0A1J0GW84</accession>
<keyword evidence="2" id="KW-0255">Endonuclease</keyword>
<name>A0A1J0GW84_9CAUD</name>
<dbReference type="EMBL" id="KX925554">
    <property type="protein sequence ID" value="APC46449.1"/>
    <property type="molecule type" value="Genomic_DNA"/>
</dbReference>
<evidence type="ECO:0000259" key="1">
    <source>
        <dbReference type="SMART" id="SM00507"/>
    </source>
</evidence>
<dbReference type="SMART" id="SM00507">
    <property type="entry name" value="HNHc"/>
    <property type="match status" value="1"/>
</dbReference>